<dbReference type="PANTHER" id="PTHR34597">
    <property type="entry name" value="SLR1661 PROTEIN"/>
    <property type="match status" value="1"/>
</dbReference>
<dbReference type="EMBL" id="FOFS01000009">
    <property type="protein sequence ID" value="SEQ70253.1"/>
    <property type="molecule type" value="Genomic_DNA"/>
</dbReference>
<dbReference type="PANTHER" id="PTHR34597:SF3">
    <property type="entry name" value="OUTER MEMBRANE TRANSPORTER CDIB"/>
    <property type="match status" value="1"/>
</dbReference>
<evidence type="ECO:0000313" key="2">
    <source>
        <dbReference type="Proteomes" id="UP000199233"/>
    </source>
</evidence>
<keyword evidence="2" id="KW-1185">Reference proteome</keyword>
<name>A0A1H9I6R4_9GAMM</name>
<reference evidence="1 2" key="1">
    <citation type="submission" date="2016-10" db="EMBL/GenBank/DDBJ databases">
        <authorList>
            <person name="de Groot N.N."/>
        </authorList>
    </citation>
    <scope>NUCLEOTIDE SEQUENCE [LARGE SCALE GENOMIC DNA]</scope>
    <source>
        <strain evidence="1 2">DSM 25927</strain>
    </source>
</reference>
<organism evidence="1 2">
    <name type="scientific">Solimonas aquatica</name>
    <dbReference type="NCBI Taxonomy" id="489703"/>
    <lineage>
        <taxon>Bacteria</taxon>
        <taxon>Pseudomonadati</taxon>
        <taxon>Pseudomonadota</taxon>
        <taxon>Gammaproteobacteria</taxon>
        <taxon>Nevskiales</taxon>
        <taxon>Nevskiaceae</taxon>
        <taxon>Solimonas</taxon>
    </lineage>
</organism>
<dbReference type="GO" id="GO:0008320">
    <property type="term" value="F:protein transmembrane transporter activity"/>
    <property type="evidence" value="ECO:0007669"/>
    <property type="project" value="TreeGrafter"/>
</dbReference>
<evidence type="ECO:0000313" key="1">
    <source>
        <dbReference type="EMBL" id="SEQ70253.1"/>
    </source>
</evidence>
<gene>
    <name evidence="1" type="ORF">SAMN04488038_109204</name>
</gene>
<proteinExistence type="predicted"/>
<dbReference type="OrthoDB" id="7060721at2"/>
<dbReference type="InterPro" id="IPR051544">
    <property type="entry name" value="TPS_OM_transporter"/>
</dbReference>
<dbReference type="AlphaFoldDB" id="A0A1H9I6R4"/>
<dbReference type="Gene3D" id="2.40.160.50">
    <property type="entry name" value="membrane protein fhac: a member of the omp85/tpsb transporter family"/>
    <property type="match status" value="1"/>
</dbReference>
<dbReference type="RefSeq" id="WP_093286737.1">
    <property type="nucleotide sequence ID" value="NZ_FOFS01000009.1"/>
</dbReference>
<dbReference type="Proteomes" id="UP000199233">
    <property type="component" value="Unassembled WGS sequence"/>
</dbReference>
<dbReference type="GO" id="GO:0046819">
    <property type="term" value="P:protein secretion by the type V secretion system"/>
    <property type="evidence" value="ECO:0007669"/>
    <property type="project" value="TreeGrafter"/>
</dbReference>
<protein>
    <submittedName>
        <fullName evidence="1">Hemolysin activation/secretion protein</fullName>
    </submittedName>
</protein>
<dbReference type="GO" id="GO:0098046">
    <property type="term" value="C:type V protein secretion system complex"/>
    <property type="evidence" value="ECO:0007669"/>
    <property type="project" value="TreeGrafter"/>
</dbReference>
<sequence>MPVDLPPPALPAMKPVAQLQAATQGHETLSFQDKLLHLSVERSLYEGAIAGALHDADSLEAALASLEVLYYRNGYPAARVYFAIAGHDVFIVIRAGWISSVRDESGRYLSYFRDLAGRKPLRDTDLAPRLTLASAQADRAGEAVALDLQPAGDGGEILVIHKPSRVAARGKLRADLNNFGTRYAGRYQGSVSARYALASGDQASLAAGMGLRNLGDREPTVGPYHTLSASFSHVGRLGIFDLGGDYARAQARPGGQRLNQQIERWGGSWSVPLHANLFSQFNLQLRGELFRKNTRDAETDAVLQDERYPAVSMVPAYARVLPFESSRLSLKLGTELQAGLGKAHPAQTDAKLDYYLLRPALALQYFRDYWDYSFSMTGQLATERLPEQQQWVLGGPGNLYAYLPGAAIGDVGTLLALKLHREAFGYYGVGFEPSLFAEYGVSRYAHTGHDNRPEHTAALADVGAKLSVMPSRFFNFTVSATREVYSSGRDTLSPSAERGLLYFRATVEY</sequence>
<dbReference type="STRING" id="489703.SAMN04488038_109204"/>
<accession>A0A1H9I6R4</accession>